<evidence type="ECO:0000313" key="7">
    <source>
        <dbReference type="Proteomes" id="UP000030753"/>
    </source>
</evidence>
<keyword evidence="3" id="KW-0949">S-adenosyl-L-methionine</keyword>
<dbReference type="AlphaFoldDB" id="W9HTE8"/>
<dbReference type="Gene3D" id="3.40.50.150">
    <property type="entry name" value="Vaccinia Virus protein VP39"/>
    <property type="match status" value="1"/>
</dbReference>
<gene>
    <name evidence="6" type="ORF">FOYG_10559</name>
</gene>
<evidence type="ECO:0000313" key="6">
    <source>
        <dbReference type="EMBL" id="EWY85888.1"/>
    </source>
</evidence>
<feature type="domain" description="O-methyltransferase C-terminal" evidence="4">
    <location>
        <begin position="234"/>
        <end position="379"/>
    </location>
</feature>
<dbReference type="GO" id="GO:0032259">
    <property type="term" value="P:methylation"/>
    <property type="evidence" value="ECO:0007669"/>
    <property type="project" value="UniProtKB-KW"/>
</dbReference>
<dbReference type="GO" id="GO:0008171">
    <property type="term" value="F:O-methyltransferase activity"/>
    <property type="evidence" value="ECO:0007669"/>
    <property type="project" value="InterPro"/>
</dbReference>
<name>W9HTE8_FUSOX</name>
<dbReference type="OrthoDB" id="1535081at2759"/>
<dbReference type="HOGENOM" id="CLU_005533_5_2_1"/>
<evidence type="ECO:0000256" key="2">
    <source>
        <dbReference type="ARBA" id="ARBA00022679"/>
    </source>
</evidence>
<dbReference type="Gene3D" id="1.10.10.10">
    <property type="entry name" value="Winged helix-like DNA-binding domain superfamily/Winged helix DNA-binding domain"/>
    <property type="match status" value="1"/>
</dbReference>
<dbReference type="InterPro" id="IPR016461">
    <property type="entry name" value="COMT-like"/>
</dbReference>
<proteinExistence type="predicted"/>
<dbReference type="InterPro" id="IPR036388">
    <property type="entry name" value="WH-like_DNA-bd_sf"/>
</dbReference>
<dbReference type="InterPro" id="IPR036390">
    <property type="entry name" value="WH_DNA-bd_sf"/>
</dbReference>
<feature type="domain" description="O-methyltransferase dimerisation" evidence="5">
    <location>
        <begin position="64"/>
        <end position="136"/>
    </location>
</feature>
<protein>
    <submittedName>
        <fullName evidence="6">Uncharacterized protein</fullName>
    </submittedName>
</protein>
<dbReference type="PANTHER" id="PTHR43712">
    <property type="entry name" value="PUTATIVE (AFU_ORTHOLOGUE AFUA_4G14580)-RELATED"/>
    <property type="match status" value="1"/>
</dbReference>
<dbReference type="GO" id="GO:0046983">
    <property type="term" value="F:protein dimerization activity"/>
    <property type="evidence" value="ECO:0007669"/>
    <property type="project" value="InterPro"/>
</dbReference>
<organism evidence="6 7">
    <name type="scientific">Fusarium oxysporum NRRL 32931</name>
    <dbReference type="NCBI Taxonomy" id="660029"/>
    <lineage>
        <taxon>Eukaryota</taxon>
        <taxon>Fungi</taxon>
        <taxon>Dikarya</taxon>
        <taxon>Ascomycota</taxon>
        <taxon>Pezizomycotina</taxon>
        <taxon>Sordariomycetes</taxon>
        <taxon>Hypocreomycetidae</taxon>
        <taxon>Hypocreales</taxon>
        <taxon>Nectriaceae</taxon>
        <taxon>Fusarium</taxon>
        <taxon>Fusarium oxysporum species complex</taxon>
    </lineage>
</organism>
<keyword evidence="1" id="KW-0489">Methyltransferase</keyword>
<dbReference type="Proteomes" id="UP000030753">
    <property type="component" value="Unassembled WGS sequence"/>
</dbReference>
<dbReference type="InterPro" id="IPR012967">
    <property type="entry name" value="COMT_dimerisation"/>
</dbReference>
<dbReference type="SUPFAM" id="SSF53335">
    <property type="entry name" value="S-adenosyl-L-methionine-dependent methyltransferases"/>
    <property type="match status" value="1"/>
</dbReference>
<dbReference type="InterPro" id="IPR001077">
    <property type="entry name" value="COMT_C"/>
</dbReference>
<sequence>MSNTTKAEQATIDSALAQARELVRTLEAFDGTSNNKLSLLKRASNICKALEEPFDVATRWLETISTTAALHVLIRIKAFEKLPAKGSIAASDIASECDVDVSIITRAMRILIVNGIAQETQRDEYSHNALSRSFLPTEFGSMTCMFVEFSRALAALPDYVKSHKPEEIFDLKKTPFAFSVGCEGKTYYEVYDLDPQKRTLWDIGMQKLGNHIPVIGMFPFENLEDQVRKQPGNPFVVDVGGGRGQALLAIQEHCKGSFGGKLILQDLPIVLDSLTLDEIPGIEPMPYSIFTLQPVKNAHIYLFRHFLMDYPDAKVVEILKNTVSAMGSESRLIINEMLVPDRVTAGDQQMVYLFDIMLLAMSGRERSLSEYRRIFDGVGLELVKEHRSEGHQTMMLETRLKA</sequence>
<dbReference type="Pfam" id="PF08100">
    <property type="entry name" value="Dimerisation"/>
    <property type="match status" value="1"/>
</dbReference>
<keyword evidence="2" id="KW-0808">Transferase</keyword>
<evidence type="ECO:0000256" key="3">
    <source>
        <dbReference type="ARBA" id="ARBA00022691"/>
    </source>
</evidence>
<dbReference type="PIRSF" id="PIRSF005739">
    <property type="entry name" value="O-mtase"/>
    <property type="match status" value="1"/>
</dbReference>
<evidence type="ECO:0000256" key="1">
    <source>
        <dbReference type="ARBA" id="ARBA00022603"/>
    </source>
</evidence>
<dbReference type="SUPFAM" id="SSF46785">
    <property type="entry name" value="Winged helix' DNA-binding domain"/>
    <property type="match status" value="1"/>
</dbReference>
<dbReference type="InterPro" id="IPR029063">
    <property type="entry name" value="SAM-dependent_MTases_sf"/>
</dbReference>
<dbReference type="PROSITE" id="PS51683">
    <property type="entry name" value="SAM_OMT_II"/>
    <property type="match status" value="1"/>
</dbReference>
<accession>W9HTE8</accession>
<dbReference type="PANTHER" id="PTHR43712:SF2">
    <property type="entry name" value="O-METHYLTRANSFERASE CICE"/>
    <property type="match status" value="1"/>
</dbReference>
<dbReference type="Pfam" id="PF00891">
    <property type="entry name" value="Methyltransf_2"/>
    <property type="match status" value="1"/>
</dbReference>
<evidence type="ECO:0000259" key="5">
    <source>
        <dbReference type="Pfam" id="PF08100"/>
    </source>
</evidence>
<evidence type="ECO:0000259" key="4">
    <source>
        <dbReference type="Pfam" id="PF00891"/>
    </source>
</evidence>
<dbReference type="EMBL" id="JH717845">
    <property type="protein sequence ID" value="EWY85888.1"/>
    <property type="molecule type" value="Genomic_DNA"/>
</dbReference>
<reference evidence="6 7" key="1">
    <citation type="submission" date="2011-06" db="EMBL/GenBank/DDBJ databases">
        <title>The Genome Sequence of Fusarium oxysporum FOSC 3-a.</title>
        <authorList>
            <consortium name="The Broad Institute Genome Sequencing Platform"/>
            <person name="Ma L.-J."/>
            <person name="Gale L.R."/>
            <person name="Schwartz D.C."/>
            <person name="Zhou S."/>
            <person name="Corby-Kistler H."/>
            <person name="Young S.K."/>
            <person name="Zeng Q."/>
            <person name="Gargeya S."/>
            <person name="Fitzgerald M."/>
            <person name="Haas B."/>
            <person name="Abouelleil A."/>
            <person name="Alvarado L."/>
            <person name="Arachchi H.M."/>
            <person name="Berlin A."/>
            <person name="Brown A."/>
            <person name="Chapman S.B."/>
            <person name="Chen Z."/>
            <person name="Dunbar C."/>
            <person name="Freedman E."/>
            <person name="Gearin G."/>
            <person name="Gellesch M."/>
            <person name="Goldberg J."/>
            <person name="Griggs A."/>
            <person name="Gujja S."/>
            <person name="Heiman D."/>
            <person name="Howarth C."/>
            <person name="Larson L."/>
            <person name="Lui A."/>
            <person name="MacDonald P.J.P."/>
            <person name="Mehta T."/>
            <person name="Montmayeur A."/>
            <person name="Murphy C."/>
            <person name="Neiman D."/>
            <person name="Pearson M."/>
            <person name="Priest M."/>
            <person name="Roberts A."/>
            <person name="Saif S."/>
            <person name="Shea T."/>
            <person name="Shenoy N."/>
            <person name="Sisk P."/>
            <person name="Stolte C."/>
            <person name="Sykes S."/>
            <person name="Wortman J."/>
            <person name="Nusbaum C."/>
            <person name="Birren B."/>
        </authorList>
    </citation>
    <scope>NUCLEOTIDE SEQUENCE [LARGE SCALE GENOMIC DNA]</scope>
    <source>
        <strain evidence="7">FOSC 3-a</strain>
    </source>
</reference>